<dbReference type="Proteomes" id="UP000078287">
    <property type="component" value="Unassembled WGS sequence"/>
</dbReference>
<dbReference type="Pfam" id="PF00703">
    <property type="entry name" value="Glyco_hydro_2"/>
    <property type="match status" value="1"/>
</dbReference>
<dbReference type="InterPro" id="IPR006103">
    <property type="entry name" value="Glyco_hydro_2_cat"/>
</dbReference>
<dbReference type="InterPro" id="IPR013783">
    <property type="entry name" value="Ig-like_fold"/>
</dbReference>
<gene>
    <name evidence="9" type="ORF">A6A03_03605</name>
</gene>
<keyword evidence="4" id="KW-0732">Signal</keyword>
<dbReference type="Gene3D" id="2.60.40.10">
    <property type="entry name" value="Immunoglobulins"/>
    <property type="match status" value="1"/>
</dbReference>
<keyword evidence="6" id="KW-0326">Glycosidase</keyword>
<name>A0A178M5Z7_9CHLR</name>
<keyword evidence="10" id="KW-1185">Reference proteome</keyword>
<evidence type="ECO:0000259" key="7">
    <source>
        <dbReference type="Pfam" id="PF00703"/>
    </source>
</evidence>
<dbReference type="Gene3D" id="2.60.120.260">
    <property type="entry name" value="Galactose-binding domain-like"/>
    <property type="match status" value="1"/>
</dbReference>
<dbReference type="SUPFAM" id="SSF49303">
    <property type="entry name" value="beta-Galactosidase/glucuronidase domain"/>
    <property type="match status" value="1"/>
</dbReference>
<dbReference type="GO" id="GO:0005975">
    <property type="term" value="P:carbohydrate metabolic process"/>
    <property type="evidence" value="ECO:0007669"/>
    <property type="project" value="InterPro"/>
</dbReference>
<dbReference type="OrthoDB" id="9801077at2"/>
<dbReference type="InterPro" id="IPR006102">
    <property type="entry name" value="Ig-like_GH2"/>
</dbReference>
<dbReference type="PANTHER" id="PTHR43730:SF1">
    <property type="entry name" value="BETA-MANNOSIDASE"/>
    <property type="match status" value="1"/>
</dbReference>
<evidence type="ECO:0000313" key="10">
    <source>
        <dbReference type="Proteomes" id="UP000078287"/>
    </source>
</evidence>
<dbReference type="EMBL" id="LWQS01000082">
    <property type="protein sequence ID" value="OAN42814.1"/>
    <property type="molecule type" value="Genomic_DNA"/>
</dbReference>
<sequence>MYLDTLADGWQIRPLAEFTQGIYPRNDQGWLPAIVPAHWQQLPGLETHSGKVVYRCRFANPPAPDPLPGERRWLRINGAFYYRHTYFNGVDLGAHEGYFEPSEHELTTFLKPENTLIIELDCPDEHNKIGKRMITGVFSHWDCFDPQANPGGIWLPVELHRSGPVRLRAARLRTEHCDARLAQLRFALDLDAAQAVAIRSEIVFAPLTFHGETQVFTVQRRLRSGTQTVQGLLKLREPRRWWTHDLGRPDLYQVTVRIWLDDTLSDEQSFAYGVRTFELRDWIPHLNGERFLAKGNNYPPGDMRIATMNRERADRDLALARECHMNMLRVHAHIDHPAFYDAADAAGILLWQDFPLQWIYRTEVLPAARHQARAMVRLLGNHPSIAIWCMHNEAIHLEDTADESLGARLRTYQSAFIFSWNRDVMDVQLKQIVEEEDPTRPVIRSSGEPDVPYVRTGTDAHAYFGWYRTYGTLAFGETVRARFPNNLRFVTEFGAQSFPNLESSLRFMPDPLDDAAIARLVERHGLQAEIMSAWYPWRQATSLAEVIEMSQTYQAELNRFYVDRLRYHKYRPTGGIIAFLFVDPYPAVLWSVIDYWRVPKRSYYALRDCFRPQYAFTLIEPRDFVIGEVIDVPIYAVNDARQPLAGAQVTITMRDPADSELATVVRYLDLPADSLATEIDHLRLTPLHPGRYTIELRLIGAGPELTNRYHLNVVEAAAGQ</sequence>
<comment type="similarity">
    <text evidence="2">Belongs to the glycosyl hydrolase 2 family.</text>
</comment>
<evidence type="ECO:0000256" key="6">
    <source>
        <dbReference type="ARBA" id="ARBA00023295"/>
    </source>
</evidence>
<dbReference type="SUPFAM" id="SSF51445">
    <property type="entry name" value="(Trans)glycosidases"/>
    <property type="match status" value="1"/>
</dbReference>
<dbReference type="AlphaFoldDB" id="A0A178M5Z7"/>
<dbReference type="GO" id="GO:0004567">
    <property type="term" value="F:beta-mannosidase activity"/>
    <property type="evidence" value="ECO:0007669"/>
    <property type="project" value="UniProtKB-EC"/>
</dbReference>
<dbReference type="STRING" id="1707952.A6A03_03605"/>
<dbReference type="FunFam" id="3.20.20.80:FF:000353">
    <property type="entry name" value="Glycoside hydrolase family 2 sugar binding"/>
    <property type="match status" value="1"/>
</dbReference>
<evidence type="ECO:0000256" key="4">
    <source>
        <dbReference type="ARBA" id="ARBA00022729"/>
    </source>
</evidence>
<dbReference type="SUPFAM" id="SSF49785">
    <property type="entry name" value="Galactose-binding domain-like"/>
    <property type="match status" value="1"/>
</dbReference>
<evidence type="ECO:0000256" key="5">
    <source>
        <dbReference type="ARBA" id="ARBA00022801"/>
    </source>
</evidence>
<dbReference type="InterPro" id="IPR036156">
    <property type="entry name" value="Beta-gal/glucu_dom_sf"/>
</dbReference>
<dbReference type="InterPro" id="IPR017853">
    <property type="entry name" value="GH"/>
</dbReference>
<organism evidence="9 10">
    <name type="scientific">Chloroflexus islandicus</name>
    <dbReference type="NCBI Taxonomy" id="1707952"/>
    <lineage>
        <taxon>Bacteria</taxon>
        <taxon>Bacillati</taxon>
        <taxon>Chloroflexota</taxon>
        <taxon>Chloroflexia</taxon>
        <taxon>Chloroflexales</taxon>
        <taxon>Chloroflexineae</taxon>
        <taxon>Chloroflexaceae</taxon>
        <taxon>Chloroflexus</taxon>
    </lineage>
</organism>
<comment type="catalytic activity">
    <reaction evidence="1">
        <text>Hydrolysis of terminal, non-reducing beta-D-mannose residues in beta-D-mannosides.</text>
        <dbReference type="EC" id="3.2.1.25"/>
    </reaction>
</comment>
<dbReference type="InterPro" id="IPR050887">
    <property type="entry name" value="Beta-mannosidase_GH2"/>
</dbReference>
<dbReference type="PANTHER" id="PTHR43730">
    <property type="entry name" value="BETA-MANNOSIDASE"/>
    <property type="match status" value="1"/>
</dbReference>
<dbReference type="Pfam" id="PF02836">
    <property type="entry name" value="Glyco_hydro_2_C"/>
    <property type="match status" value="1"/>
</dbReference>
<evidence type="ECO:0000256" key="2">
    <source>
        <dbReference type="ARBA" id="ARBA00007401"/>
    </source>
</evidence>
<dbReference type="GO" id="GO:0006516">
    <property type="term" value="P:glycoprotein catabolic process"/>
    <property type="evidence" value="ECO:0007669"/>
    <property type="project" value="TreeGrafter"/>
</dbReference>
<comment type="caution">
    <text evidence="9">The sequence shown here is derived from an EMBL/GenBank/DDBJ whole genome shotgun (WGS) entry which is preliminary data.</text>
</comment>
<keyword evidence="5 9" id="KW-0378">Hydrolase</keyword>
<feature type="domain" description="Glycoside hydrolase family 2 catalytic" evidence="8">
    <location>
        <begin position="280"/>
        <end position="474"/>
    </location>
</feature>
<evidence type="ECO:0000256" key="3">
    <source>
        <dbReference type="ARBA" id="ARBA00012754"/>
    </source>
</evidence>
<protein>
    <recommendedName>
        <fullName evidence="3">beta-mannosidase</fullName>
        <ecNumber evidence="3">3.2.1.25</ecNumber>
    </recommendedName>
</protein>
<dbReference type="InterPro" id="IPR008979">
    <property type="entry name" value="Galactose-bd-like_sf"/>
</dbReference>
<dbReference type="Gene3D" id="3.20.20.80">
    <property type="entry name" value="Glycosidases"/>
    <property type="match status" value="1"/>
</dbReference>
<dbReference type="RefSeq" id="WP_066790274.1">
    <property type="nucleotide sequence ID" value="NZ_LWQS01000082.1"/>
</dbReference>
<accession>A0A178M5Z7</accession>
<dbReference type="EC" id="3.2.1.25" evidence="3"/>
<evidence type="ECO:0000313" key="9">
    <source>
        <dbReference type="EMBL" id="OAN42814.1"/>
    </source>
</evidence>
<evidence type="ECO:0000256" key="1">
    <source>
        <dbReference type="ARBA" id="ARBA00000829"/>
    </source>
</evidence>
<feature type="domain" description="Glycoside hydrolase family 2 immunoglobulin-like beta-sandwich" evidence="7">
    <location>
        <begin position="166"/>
        <end position="275"/>
    </location>
</feature>
<reference evidence="9 10" key="1">
    <citation type="submission" date="2016-04" db="EMBL/GenBank/DDBJ databases">
        <title>Chloroflexus islandicus sp. nov., a thermophilic filamentous anoxygenic phototrophic bacterium from geyser Strokkur (Iceland).</title>
        <authorList>
            <person name="Gaisin V.A."/>
            <person name="Kalashnikov A.M."/>
            <person name="Sukhacheva M.V."/>
            <person name="Grouzdev D.S."/>
            <person name="Ivanov T.M."/>
            <person name="Kuznetsov B."/>
            <person name="Gorlenko V.M."/>
        </authorList>
    </citation>
    <scope>NUCLEOTIDE SEQUENCE [LARGE SCALE GENOMIC DNA]</scope>
    <source>
        <strain evidence="10">isl-2</strain>
    </source>
</reference>
<proteinExistence type="inferred from homology"/>
<evidence type="ECO:0000259" key="8">
    <source>
        <dbReference type="Pfam" id="PF02836"/>
    </source>
</evidence>